<accession>A0A8C6THH8</accession>
<dbReference type="FunFam" id="3.30.160.60:FF:000446">
    <property type="entry name" value="Zinc finger protein"/>
    <property type="match status" value="1"/>
</dbReference>
<keyword evidence="5" id="KW-0862">Zinc</keyword>
<sequence length="247" mass="28800">NRQEPIEERCEGEEPRRSSVDSHLDNNKQHGGSSDTDNSSDWESADKRATKNTRHKLKAGRSKKSATDHATGYERPHRCAECSRTFKSEKNLNKHLQLHAGQGAITCHVCSKVFSHKSMYRKHLRLHTGQRPYSCSVCERRFNSRGHLKEHARSHTGEKPYSCSGCGMEFRLRTTRDRHFKKIHNVQKLYTCSVCEKSYVEKYYYVIHMRIHTGERPFSCSVCNKGYREKKMLKKHMSGNNRTKREL</sequence>
<dbReference type="Pfam" id="PF00096">
    <property type="entry name" value="zf-C2H2"/>
    <property type="match status" value="3"/>
</dbReference>
<evidence type="ECO:0000256" key="9">
    <source>
        <dbReference type="ARBA" id="ARBA00023242"/>
    </source>
</evidence>
<feature type="domain" description="C2H2-type" evidence="12">
    <location>
        <begin position="190"/>
        <end position="217"/>
    </location>
</feature>
<keyword evidence="8" id="KW-0804">Transcription</keyword>
<dbReference type="PROSITE" id="PS50157">
    <property type="entry name" value="ZINC_FINGER_C2H2_2"/>
    <property type="match status" value="6"/>
</dbReference>
<protein>
    <recommendedName>
        <fullName evidence="12">C2H2-type domain-containing protein</fullName>
    </recommendedName>
</protein>
<dbReference type="Pfam" id="PF13912">
    <property type="entry name" value="zf-C2H2_6"/>
    <property type="match status" value="1"/>
</dbReference>
<feature type="compositionally biased region" description="Polar residues" evidence="11">
    <location>
        <begin position="29"/>
        <end position="42"/>
    </location>
</feature>
<comment type="subcellular location">
    <subcellularLocation>
        <location evidence="1">Nucleus</location>
    </subcellularLocation>
</comment>
<dbReference type="Pfam" id="PF12874">
    <property type="entry name" value="zf-met"/>
    <property type="match status" value="1"/>
</dbReference>
<feature type="compositionally biased region" description="Basic and acidic residues" evidence="11">
    <location>
        <begin position="65"/>
        <end position="74"/>
    </location>
</feature>
<proteinExistence type="predicted"/>
<feature type="domain" description="C2H2-type" evidence="12">
    <location>
        <begin position="133"/>
        <end position="160"/>
    </location>
</feature>
<keyword evidence="9" id="KW-0539">Nucleus</keyword>
<evidence type="ECO:0000256" key="7">
    <source>
        <dbReference type="ARBA" id="ARBA00023125"/>
    </source>
</evidence>
<dbReference type="PROSITE" id="PS00028">
    <property type="entry name" value="ZINC_FINGER_C2H2_1"/>
    <property type="match status" value="5"/>
</dbReference>
<name>A0A8C6THH8_9GOBI</name>
<dbReference type="FunFam" id="3.30.160.60:FF:002343">
    <property type="entry name" value="Zinc finger protein 33A"/>
    <property type="match status" value="1"/>
</dbReference>
<dbReference type="GO" id="GO:0008270">
    <property type="term" value="F:zinc ion binding"/>
    <property type="evidence" value="ECO:0007669"/>
    <property type="project" value="UniProtKB-KW"/>
</dbReference>
<dbReference type="GO" id="GO:0005634">
    <property type="term" value="C:nucleus"/>
    <property type="evidence" value="ECO:0007669"/>
    <property type="project" value="UniProtKB-SubCell"/>
</dbReference>
<keyword evidence="3" id="KW-0677">Repeat</keyword>
<dbReference type="FunFam" id="3.30.160.60:FF:000646">
    <property type="entry name" value="Myeloid zinc finger 1"/>
    <property type="match status" value="1"/>
</dbReference>
<dbReference type="GO" id="GO:0005694">
    <property type="term" value="C:chromosome"/>
    <property type="evidence" value="ECO:0007669"/>
    <property type="project" value="UniProtKB-ARBA"/>
</dbReference>
<reference evidence="13" key="1">
    <citation type="submission" date="2025-08" db="UniProtKB">
        <authorList>
            <consortium name="Ensembl"/>
        </authorList>
    </citation>
    <scope>IDENTIFICATION</scope>
</reference>
<dbReference type="InterPro" id="IPR036236">
    <property type="entry name" value="Znf_C2H2_sf"/>
</dbReference>
<keyword evidence="2" id="KW-0479">Metal-binding</keyword>
<dbReference type="PANTHER" id="PTHR24409:SF295">
    <property type="entry name" value="AZ2-RELATED"/>
    <property type="match status" value="1"/>
</dbReference>
<dbReference type="GO" id="GO:0000981">
    <property type="term" value="F:DNA-binding transcription factor activity, RNA polymerase II-specific"/>
    <property type="evidence" value="ECO:0007669"/>
    <property type="project" value="TreeGrafter"/>
</dbReference>
<dbReference type="PANTHER" id="PTHR24409">
    <property type="entry name" value="ZINC FINGER PROTEIN 142"/>
    <property type="match status" value="1"/>
</dbReference>
<dbReference type="Ensembl" id="ENSNMLT00000023597.1">
    <property type="protein sequence ID" value="ENSNMLP00000021041.1"/>
    <property type="gene ID" value="ENSNMLG00000013696.1"/>
</dbReference>
<evidence type="ECO:0000256" key="11">
    <source>
        <dbReference type="SAM" id="MobiDB-lite"/>
    </source>
</evidence>
<evidence type="ECO:0000256" key="1">
    <source>
        <dbReference type="ARBA" id="ARBA00004123"/>
    </source>
</evidence>
<feature type="region of interest" description="Disordered" evidence="11">
    <location>
        <begin position="1"/>
        <end position="74"/>
    </location>
</feature>
<feature type="domain" description="C2H2-type" evidence="12">
    <location>
        <begin position="77"/>
        <end position="104"/>
    </location>
</feature>
<evidence type="ECO:0000256" key="8">
    <source>
        <dbReference type="ARBA" id="ARBA00023163"/>
    </source>
</evidence>
<evidence type="ECO:0000256" key="6">
    <source>
        <dbReference type="ARBA" id="ARBA00023015"/>
    </source>
</evidence>
<keyword evidence="4 10" id="KW-0863">Zinc-finger</keyword>
<evidence type="ECO:0000256" key="3">
    <source>
        <dbReference type="ARBA" id="ARBA00022737"/>
    </source>
</evidence>
<keyword evidence="6" id="KW-0805">Transcription regulation</keyword>
<dbReference type="AlphaFoldDB" id="A0A8C6THH8"/>
<dbReference type="Proteomes" id="UP000694523">
    <property type="component" value="Unplaced"/>
</dbReference>
<dbReference type="InterPro" id="IPR013087">
    <property type="entry name" value="Znf_C2H2_type"/>
</dbReference>
<evidence type="ECO:0000313" key="13">
    <source>
        <dbReference type="Ensembl" id="ENSNMLP00000021041.1"/>
    </source>
</evidence>
<evidence type="ECO:0000313" key="14">
    <source>
        <dbReference type="Proteomes" id="UP000694523"/>
    </source>
</evidence>
<dbReference type="FunFam" id="3.30.160.60:FF:001732">
    <property type="entry name" value="Zgc:162936"/>
    <property type="match status" value="1"/>
</dbReference>
<evidence type="ECO:0000256" key="10">
    <source>
        <dbReference type="PROSITE-ProRule" id="PRU00042"/>
    </source>
</evidence>
<evidence type="ECO:0000259" key="12">
    <source>
        <dbReference type="PROSITE" id="PS50157"/>
    </source>
</evidence>
<keyword evidence="14" id="KW-1185">Reference proteome</keyword>
<reference evidence="13" key="2">
    <citation type="submission" date="2025-09" db="UniProtKB">
        <authorList>
            <consortium name="Ensembl"/>
        </authorList>
    </citation>
    <scope>IDENTIFICATION</scope>
</reference>
<feature type="domain" description="C2H2-type" evidence="12">
    <location>
        <begin position="161"/>
        <end position="189"/>
    </location>
</feature>
<dbReference type="GO" id="GO:0000977">
    <property type="term" value="F:RNA polymerase II transcription regulatory region sequence-specific DNA binding"/>
    <property type="evidence" value="ECO:0007669"/>
    <property type="project" value="TreeGrafter"/>
</dbReference>
<evidence type="ECO:0000256" key="5">
    <source>
        <dbReference type="ARBA" id="ARBA00022833"/>
    </source>
</evidence>
<feature type="domain" description="C2H2-type" evidence="12">
    <location>
        <begin position="218"/>
        <end position="246"/>
    </location>
</feature>
<feature type="compositionally biased region" description="Basic residues" evidence="11">
    <location>
        <begin position="50"/>
        <end position="64"/>
    </location>
</feature>
<organism evidence="13 14">
    <name type="scientific">Neogobius melanostomus</name>
    <name type="common">round goby</name>
    <dbReference type="NCBI Taxonomy" id="47308"/>
    <lineage>
        <taxon>Eukaryota</taxon>
        <taxon>Metazoa</taxon>
        <taxon>Chordata</taxon>
        <taxon>Craniata</taxon>
        <taxon>Vertebrata</taxon>
        <taxon>Euteleostomi</taxon>
        <taxon>Actinopterygii</taxon>
        <taxon>Neopterygii</taxon>
        <taxon>Teleostei</taxon>
        <taxon>Neoteleostei</taxon>
        <taxon>Acanthomorphata</taxon>
        <taxon>Gobiaria</taxon>
        <taxon>Gobiiformes</taxon>
        <taxon>Gobioidei</taxon>
        <taxon>Gobiidae</taxon>
        <taxon>Benthophilinae</taxon>
        <taxon>Neogobiini</taxon>
        <taxon>Neogobius</taxon>
    </lineage>
</organism>
<evidence type="ECO:0000256" key="4">
    <source>
        <dbReference type="ARBA" id="ARBA00022771"/>
    </source>
</evidence>
<dbReference type="SUPFAM" id="SSF57667">
    <property type="entry name" value="beta-beta-alpha zinc fingers"/>
    <property type="match status" value="3"/>
</dbReference>
<feature type="compositionally biased region" description="Basic and acidic residues" evidence="11">
    <location>
        <begin position="1"/>
        <end position="28"/>
    </location>
</feature>
<dbReference type="Gene3D" id="3.30.160.60">
    <property type="entry name" value="Classic Zinc Finger"/>
    <property type="match status" value="6"/>
</dbReference>
<dbReference type="FunFam" id="3.30.160.60:FF:000624">
    <property type="entry name" value="zinc finger protein 697"/>
    <property type="match status" value="1"/>
</dbReference>
<dbReference type="SMART" id="SM00355">
    <property type="entry name" value="ZnF_C2H2"/>
    <property type="match status" value="6"/>
</dbReference>
<feature type="domain" description="C2H2-type" evidence="12">
    <location>
        <begin position="105"/>
        <end position="132"/>
    </location>
</feature>
<keyword evidence="7" id="KW-0238">DNA-binding</keyword>
<dbReference type="GO" id="GO:0045893">
    <property type="term" value="P:positive regulation of DNA-templated transcription"/>
    <property type="evidence" value="ECO:0007669"/>
    <property type="project" value="UniProtKB-ARBA"/>
</dbReference>
<evidence type="ECO:0000256" key="2">
    <source>
        <dbReference type="ARBA" id="ARBA00022723"/>
    </source>
</evidence>